<keyword evidence="3" id="KW-1185">Reference proteome</keyword>
<proteinExistence type="predicted"/>
<protein>
    <submittedName>
        <fullName evidence="2">Uncharacterized protein</fullName>
    </submittedName>
</protein>
<feature type="region of interest" description="Disordered" evidence="1">
    <location>
        <begin position="1"/>
        <end position="26"/>
    </location>
</feature>
<sequence length="141" mass="15814">MPKRKSEPTAVEAPPPSKKARKSEPLPIEKLMLLTPDSMQNFPQEQLISFITSLQHAYRELESAQLTTSAKIPKVPAAVDDPAKIAKKAGKIADMMADGIKKQMKWQPSCKTSGKRWIYECMVPSEAVFLSLFRLEEEKKA</sequence>
<dbReference type="InParanoid" id="A0A194XH59"/>
<dbReference type="OrthoDB" id="3561515at2759"/>
<dbReference type="RefSeq" id="XP_018073831.1">
    <property type="nucleotide sequence ID" value="XM_018222377.1"/>
</dbReference>
<dbReference type="GeneID" id="28832103"/>
<accession>A0A194XH59</accession>
<dbReference type="EMBL" id="KQ947411">
    <property type="protein sequence ID" value="KUJ19476.1"/>
    <property type="molecule type" value="Genomic_DNA"/>
</dbReference>
<dbReference type="Proteomes" id="UP000070700">
    <property type="component" value="Unassembled WGS sequence"/>
</dbReference>
<name>A0A194XH59_MOLSC</name>
<dbReference type="AlphaFoldDB" id="A0A194XH59"/>
<reference evidence="2 3" key="1">
    <citation type="submission" date="2015-10" db="EMBL/GenBank/DDBJ databases">
        <title>Full genome of DAOMC 229536 Phialocephala scopiformis, a fungal endophyte of spruce producing the potent anti-insectan compound rugulosin.</title>
        <authorList>
            <consortium name="DOE Joint Genome Institute"/>
            <person name="Walker A.K."/>
            <person name="Frasz S.L."/>
            <person name="Seifert K.A."/>
            <person name="Miller J.D."/>
            <person name="Mondo S.J."/>
            <person name="Labutti K."/>
            <person name="Lipzen A."/>
            <person name="Dockter R."/>
            <person name="Kennedy M."/>
            <person name="Grigoriev I.V."/>
            <person name="Spatafora J.W."/>
        </authorList>
    </citation>
    <scope>NUCLEOTIDE SEQUENCE [LARGE SCALE GENOMIC DNA]</scope>
    <source>
        <strain evidence="2 3">CBS 120377</strain>
    </source>
</reference>
<organism evidence="2 3">
    <name type="scientific">Mollisia scopiformis</name>
    <name type="common">Conifer needle endophyte fungus</name>
    <name type="synonym">Phialocephala scopiformis</name>
    <dbReference type="NCBI Taxonomy" id="149040"/>
    <lineage>
        <taxon>Eukaryota</taxon>
        <taxon>Fungi</taxon>
        <taxon>Dikarya</taxon>
        <taxon>Ascomycota</taxon>
        <taxon>Pezizomycotina</taxon>
        <taxon>Leotiomycetes</taxon>
        <taxon>Helotiales</taxon>
        <taxon>Mollisiaceae</taxon>
        <taxon>Mollisia</taxon>
    </lineage>
</organism>
<evidence type="ECO:0000256" key="1">
    <source>
        <dbReference type="SAM" id="MobiDB-lite"/>
    </source>
</evidence>
<gene>
    <name evidence="2" type="ORF">LY89DRAFT_780409</name>
</gene>
<evidence type="ECO:0000313" key="3">
    <source>
        <dbReference type="Proteomes" id="UP000070700"/>
    </source>
</evidence>
<evidence type="ECO:0000313" key="2">
    <source>
        <dbReference type="EMBL" id="KUJ19476.1"/>
    </source>
</evidence>
<dbReference type="KEGG" id="psco:LY89DRAFT_780409"/>